<organism evidence="8">
    <name type="scientific">uncultured Rubrobacteraceae bacterium</name>
    <dbReference type="NCBI Taxonomy" id="349277"/>
    <lineage>
        <taxon>Bacteria</taxon>
        <taxon>Bacillati</taxon>
        <taxon>Actinomycetota</taxon>
        <taxon>Rubrobacteria</taxon>
        <taxon>Rubrobacterales</taxon>
        <taxon>Rubrobacteraceae</taxon>
        <taxon>environmental samples</taxon>
    </lineage>
</organism>
<evidence type="ECO:0000313" key="8">
    <source>
        <dbReference type="EMBL" id="CAA9462744.1"/>
    </source>
</evidence>
<accession>A0A6J4R346</accession>
<feature type="transmembrane region" description="Helical" evidence="6">
    <location>
        <begin position="106"/>
        <end position="125"/>
    </location>
</feature>
<feature type="transmembrane region" description="Helical" evidence="6">
    <location>
        <begin position="277"/>
        <end position="293"/>
    </location>
</feature>
<feature type="transmembrane region" description="Helical" evidence="6">
    <location>
        <begin position="43"/>
        <end position="64"/>
    </location>
</feature>
<dbReference type="PANTHER" id="PTHR32322">
    <property type="entry name" value="INNER MEMBRANE TRANSPORTER"/>
    <property type="match status" value="1"/>
</dbReference>
<evidence type="ECO:0000259" key="7">
    <source>
        <dbReference type="Pfam" id="PF00892"/>
    </source>
</evidence>
<protein>
    <submittedName>
        <fullName evidence="8">Permease of the drug/metabolite transporter (DMT) superfamily</fullName>
    </submittedName>
</protein>
<dbReference type="InterPro" id="IPR050638">
    <property type="entry name" value="AA-Vitamin_Transporters"/>
</dbReference>
<name>A0A6J4R346_9ACTN</name>
<dbReference type="SUPFAM" id="SSF103481">
    <property type="entry name" value="Multidrug resistance efflux transporter EmrE"/>
    <property type="match status" value="2"/>
</dbReference>
<feature type="transmembrane region" description="Helical" evidence="6">
    <location>
        <begin position="220"/>
        <end position="240"/>
    </location>
</feature>
<keyword evidence="5 6" id="KW-0472">Membrane</keyword>
<evidence type="ECO:0000256" key="2">
    <source>
        <dbReference type="ARBA" id="ARBA00007362"/>
    </source>
</evidence>
<comment type="subcellular location">
    <subcellularLocation>
        <location evidence="1">Membrane</location>
        <topology evidence="1">Multi-pass membrane protein</topology>
    </subcellularLocation>
</comment>
<feature type="transmembrane region" description="Helical" evidence="6">
    <location>
        <begin position="76"/>
        <end position="100"/>
    </location>
</feature>
<dbReference type="GO" id="GO:0016020">
    <property type="term" value="C:membrane"/>
    <property type="evidence" value="ECO:0007669"/>
    <property type="project" value="UniProtKB-SubCell"/>
</dbReference>
<keyword evidence="4 6" id="KW-1133">Transmembrane helix</keyword>
<evidence type="ECO:0000256" key="4">
    <source>
        <dbReference type="ARBA" id="ARBA00022989"/>
    </source>
</evidence>
<proteinExistence type="inferred from homology"/>
<feature type="domain" description="EamA" evidence="7">
    <location>
        <begin position="159"/>
        <end position="293"/>
    </location>
</feature>
<comment type="similarity">
    <text evidence="2">Belongs to the EamA transporter family.</text>
</comment>
<feature type="transmembrane region" description="Helical" evidence="6">
    <location>
        <begin position="132"/>
        <end position="151"/>
    </location>
</feature>
<dbReference type="EMBL" id="CADCVE010000091">
    <property type="protein sequence ID" value="CAA9462744.1"/>
    <property type="molecule type" value="Genomic_DNA"/>
</dbReference>
<sequence>MVASKTEGRRAVLFAELSLLLTAFFFGTNFVAVKYAVGPVPPLLFAAVRFTVAGLLLWLVLRLFEPQSRLSRAEMLPMFGLGIVGITVTQSVFTVGVSLTTAANTALVYSTSPIWGLLLGSLIGLERPRLRGVVGVALALTGVGFIVYGGLGLGEANLVGDFLILGAAVCWGSYTMLSLSFLERVSPLAVATYPMLLGGLAIFPFALFDLRVDTGSLSGAVWFAVLYSTVCSSAFGFAAWQKGVSRVGANRVLVYQYLVTLTGVSAGVVILGESFGYEKVLGAVILLVGVYLARRG</sequence>
<gene>
    <name evidence="8" type="ORF">AVDCRST_MAG28-3579</name>
</gene>
<feature type="domain" description="EamA" evidence="7">
    <location>
        <begin position="14"/>
        <end position="147"/>
    </location>
</feature>
<keyword evidence="3 6" id="KW-0812">Transmembrane</keyword>
<dbReference type="InterPro" id="IPR000620">
    <property type="entry name" value="EamA_dom"/>
</dbReference>
<feature type="transmembrane region" description="Helical" evidence="6">
    <location>
        <begin position="163"/>
        <end position="182"/>
    </location>
</feature>
<feature type="transmembrane region" description="Helical" evidence="6">
    <location>
        <begin position="189"/>
        <end position="208"/>
    </location>
</feature>
<feature type="transmembrane region" description="Helical" evidence="6">
    <location>
        <begin position="12"/>
        <end position="37"/>
    </location>
</feature>
<dbReference type="Pfam" id="PF00892">
    <property type="entry name" value="EamA"/>
    <property type="match status" value="2"/>
</dbReference>
<evidence type="ECO:0000256" key="1">
    <source>
        <dbReference type="ARBA" id="ARBA00004141"/>
    </source>
</evidence>
<evidence type="ECO:0000256" key="5">
    <source>
        <dbReference type="ARBA" id="ARBA00023136"/>
    </source>
</evidence>
<evidence type="ECO:0000256" key="3">
    <source>
        <dbReference type="ARBA" id="ARBA00022692"/>
    </source>
</evidence>
<dbReference type="AlphaFoldDB" id="A0A6J4R346"/>
<dbReference type="PANTHER" id="PTHR32322:SF2">
    <property type="entry name" value="EAMA DOMAIN-CONTAINING PROTEIN"/>
    <property type="match status" value="1"/>
</dbReference>
<feature type="transmembrane region" description="Helical" evidence="6">
    <location>
        <begin position="252"/>
        <end position="271"/>
    </location>
</feature>
<dbReference type="InterPro" id="IPR037185">
    <property type="entry name" value="EmrE-like"/>
</dbReference>
<evidence type="ECO:0000256" key="6">
    <source>
        <dbReference type="SAM" id="Phobius"/>
    </source>
</evidence>
<reference evidence="8" key="1">
    <citation type="submission" date="2020-02" db="EMBL/GenBank/DDBJ databases">
        <authorList>
            <person name="Meier V. D."/>
        </authorList>
    </citation>
    <scope>NUCLEOTIDE SEQUENCE</scope>
    <source>
        <strain evidence="8">AVDCRST_MAG28</strain>
    </source>
</reference>